<keyword evidence="4 9" id="KW-0863">Zinc-finger</keyword>
<dbReference type="PANTHER" id="PTHR14003:SF20">
    <property type="entry name" value="FINGER DOMAIN PROTEIN, PUTATIVE (AFU_ORTHOLOGUE AFUA_4G10380)-RELATED"/>
    <property type="match status" value="1"/>
</dbReference>
<keyword evidence="5" id="KW-0862">Zinc</keyword>
<gene>
    <name evidence="12" type="primary">KNAG0J02250</name>
    <name evidence="12" type="ordered locus">KNAG_0J02250</name>
</gene>
<keyword evidence="8" id="KW-0539">Nucleus</keyword>
<evidence type="ECO:0000313" key="13">
    <source>
        <dbReference type="Proteomes" id="UP000006310"/>
    </source>
</evidence>
<dbReference type="Pfam" id="PF00096">
    <property type="entry name" value="zf-C2H2"/>
    <property type="match status" value="2"/>
</dbReference>
<dbReference type="SMART" id="SM00355">
    <property type="entry name" value="ZnF_C2H2"/>
    <property type="match status" value="2"/>
</dbReference>
<dbReference type="InterPro" id="IPR013087">
    <property type="entry name" value="Znf_C2H2_type"/>
</dbReference>
<dbReference type="GO" id="GO:0000978">
    <property type="term" value="F:RNA polymerase II cis-regulatory region sequence-specific DNA binding"/>
    <property type="evidence" value="ECO:0007669"/>
    <property type="project" value="TreeGrafter"/>
</dbReference>
<dbReference type="GO" id="GO:0005667">
    <property type="term" value="C:transcription regulator complex"/>
    <property type="evidence" value="ECO:0007669"/>
    <property type="project" value="TreeGrafter"/>
</dbReference>
<evidence type="ECO:0000259" key="11">
    <source>
        <dbReference type="PROSITE" id="PS50157"/>
    </source>
</evidence>
<dbReference type="Gene3D" id="3.30.160.60">
    <property type="entry name" value="Classic Zinc Finger"/>
    <property type="match status" value="2"/>
</dbReference>
<dbReference type="KEGG" id="kng:KNAG_0J02250"/>
<evidence type="ECO:0000313" key="12">
    <source>
        <dbReference type="EMBL" id="CCK72306.1"/>
    </source>
</evidence>
<keyword evidence="3" id="KW-0677">Repeat</keyword>
<keyword evidence="13" id="KW-1185">Reference proteome</keyword>
<dbReference type="STRING" id="1071383.J7SAM6"/>
<comment type="subcellular location">
    <subcellularLocation>
        <location evidence="1">Nucleus</location>
    </subcellularLocation>
</comment>
<keyword evidence="7" id="KW-0804">Transcription</keyword>
<evidence type="ECO:0000256" key="2">
    <source>
        <dbReference type="ARBA" id="ARBA00022723"/>
    </source>
</evidence>
<dbReference type="PROSITE" id="PS50157">
    <property type="entry name" value="ZINC_FINGER_C2H2_2"/>
    <property type="match status" value="2"/>
</dbReference>
<evidence type="ECO:0000256" key="9">
    <source>
        <dbReference type="PROSITE-ProRule" id="PRU00042"/>
    </source>
</evidence>
<evidence type="ECO:0000256" key="1">
    <source>
        <dbReference type="ARBA" id="ARBA00004123"/>
    </source>
</evidence>
<dbReference type="OrthoDB" id="6077919at2759"/>
<dbReference type="FunFam" id="3.30.160.60:FF:000062">
    <property type="entry name" value="RB-associated KRAB zinc finger protein-like"/>
    <property type="match status" value="1"/>
</dbReference>
<dbReference type="InterPro" id="IPR036236">
    <property type="entry name" value="Znf_C2H2_sf"/>
</dbReference>
<dbReference type="SUPFAM" id="SSF57667">
    <property type="entry name" value="beta-beta-alpha zinc fingers"/>
    <property type="match status" value="1"/>
</dbReference>
<dbReference type="GO" id="GO:0000981">
    <property type="term" value="F:DNA-binding transcription factor activity, RNA polymerase II-specific"/>
    <property type="evidence" value="ECO:0007669"/>
    <property type="project" value="TreeGrafter"/>
</dbReference>
<dbReference type="RefSeq" id="XP_022466551.1">
    <property type="nucleotide sequence ID" value="XM_022610235.1"/>
</dbReference>
<dbReference type="eggNOG" id="KOG1721">
    <property type="taxonomic scope" value="Eukaryota"/>
</dbReference>
<dbReference type="GO" id="GO:0005634">
    <property type="term" value="C:nucleus"/>
    <property type="evidence" value="ECO:0007669"/>
    <property type="project" value="UniProtKB-SubCell"/>
</dbReference>
<evidence type="ECO:0000256" key="6">
    <source>
        <dbReference type="ARBA" id="ARBA00023015"/>
    </source>
</evidence>
<dbReference type="OMA" id="ANIHAHP"/>
<evidence type="ECO:0000256" key="8">
    <source>
        <dbReference type="ARBA" id="ARBA00023242"/>
    </source>
</evidence>
<dbReference type="GO" id="GO:0000785">
    <property type="term" value="C:chromatin"/>
    <property type="evidence" value="ECO:0007669"/>
    <property type="project" value="TreeGrafter"/>
</dbReference>
<evidence type="ECO:0000256" key="5">
    <source>
        <dbReference type="ARBA" id="ARBA00022833"/>
    </source>
</evidence>
<dbReference type="HOGENOM" id="CLU_940307_0_0_1"/>
<dbReference type="EMBL" id="HE978323">
    <property type="protein sequence ID" value="CCK72306.1"/>
    <property type="molecule type" value="Genomic_DNA"/>
</dbReference>
<name>J7SAM6_HUIN7</name>
<evidence type="ECO:0000256" key="7">
    <source>
        <dbReference type="ARBA" id="ARBA00023163"/>
    </source>
</evidence>
<dbReference type="Proteomes" id="UP000006310">
    <property type="component" value="Chromosome 10"/>
</dbReference>
<dbReference type="GeneID" id="34528061"/>
<accession>J7SAM6</accession>
<evidence type="ECO:0000256" key="3">
    <source>
        <dbReference type="ARBA" id="ARBA00022737"/>
    </source>
</evidence>
<dbReference type="PANTHER" id="PTHR14003">
    <property type="entry name" value="TRANSCRIPTIONAL REPRESSOR PROTEIN YY"/>
    <property type="match status" value="1"/>
</dbReference>
<reference evidence="12 13" key="1">
    <citation type="journal article" date="2011" name="Proc. Natl. Acad. Sci. U.S.A.">
        <title>Evolutionary erosion of yeast sex chromosomes by mating-type switching accidents.</title>
        <authorList>
            <person name="Gordon J.L."/>
            <person name="Armisen D."/>
            <person name="Proux-Wera E."/>
            <person name="Oheigeartaigh S.S."/>
            <person name="Byrne K.P."/>
            <person name="Wolfe K.H."/>
        </authorList>
    </citation>
    <scope>NUCLEOTIDE SEQUENCE [LARGE SCALE GENOMIC DNA]</scope>
    <source>
        <strain evidence="13">ATCC MYA-139 / BCRC 22969 / CBS 8797 / CCRC 22969 / KCTC 17520 / NBRC 10181 / NCYC 3082</strain>
    </source>
</reference>
<keyword evidence="6" id="KW-0805">Transcription regulation</keyword>
<proteinExistence type="predicted"/>
<keyword evidence="2" id="KW-0479">Metal-binding</keyword>
<feature type="domain" description="C2H2-type" evidence="11">
    <location>
        <begin position="208"/>
        <end position="235"/>
    </location>
</feature>
<evidence type="ECO:0000256" key="4">
    <source>
        <dbReference type="ARBA" id="ARBA00022771"/>
    </source>
</evidence>
<protein>
    <recommendedName>
        <fullName evidence="11">C2H2-type domain-containing protein</fullName>
    </recommendedName>
</protein>
<dbReference type="GO" id="GO:0008270">
    <property type="term" value="F:zinc ion binding"/>
    <property type="evidence" value="ECO:0007669"/>
    <property type="project" value="UniProtKB-KW"/>
</dbReference>
<reference evidence="13" key="2">
    <citation type="submission" date="2012-08" db="EMBL/GenBank/DDBJ databases">
        <title>Genome sequence of Kazachstania naganishii.</title>
        <authorList>
            <person name="Gordon J.L."/>
            <person name="Armisen D."/>
            <person name="Proux-Wera E."/>
            <person name="OhEigeartaigh S.S."/>
            <person name="Byrne K.P."/>
            <person name="Wolfe K.H."/>
        </authorList>
    </citation>
    <scope>NUCLEOTIDE SEQUENCE [LARGE SCALE GENOMIC DNA]</scope>
    <source>
        <strain evidence="13">ATCC MYA-139 / BCRC 22969 / CBS 8797 / CCRC 22969 / KCTC 17520 / NBRC 10181 / NCYC 3082</strain>
    </source>
</reference>
<organism evidence="12 13">
    <name type="scientific">Huiozyma naganishii (strain ATCC MYA-139 / BCRC 22969 / CBS 8797 / KCTC 17520 / NBRC 10181 / NCYC 3082 / Yp74L-3)</name>
    <name type="common">Yeast</name>
    <name type="synonym">Kazachstania naganishii</name>
    <dbReference type="NCBI Taxonomy" id="1071383"/>
    <lineage>
        <taxon>Eukaryota</taxon>
        <taxon>Fungi</taxon>
        <taxon>Dikarya</taxon>
        <taxon>Ascomycota</taxon>
        <taxon>Saccharomycotina</taxon>
        <taxon>Saccharomycetes</taxon>
        <taxon>Saccharomycetales</taxon>
        <taxon>Saccharomycetaceae</taxon>
        <taxon>Huiozyma</taxon>
    </lineage>
</organism>
<feature type="region of interest" description="Disordered" evidence="10">
    <location>
        <begin position="119"/>
        <end position="145"/>
    </location>
</feature>
<dbReference type="AlphaFoldDB" id="J7SAM6"/>
<feature type="domain" description="C2H2-type" evidence="11">
    <location>
        <begin position="236"/>
        <end position="260"/>
    </location>
</feature>
<sequence>MRIAETFDAVSQTNSIKGISFEDTLFPPDVDFFPVYNGSDSVNPLNDSKDPFYNFMCPQVEETSSIVSEHMPLGLEAIPNFSSYMDSGIKDPITKTVDSLLDSSATLASGNSDKKSCEISFDNYGTPRRQDSPDVTPPFRPQVSRRNSVNISPTFRLPGSADSSASSVLTDCPTNDVKRRASAAAVEQGTAECACNNLAPNIENKRKFKCCVCGKGFRRPSSLATHSNIHTGFKPYVCPYENCHKSFNAKSNMFRHYKLHFKLPSGAYMLPNGEITTTKPSSKQLLPDDYNELSDC</sequence>
<evidence type="ECO:0000256" key="10">
    <source>
        <dbReference type="SAM" id="MobiDB-lite"/>
    </source>
</evidence>
<dbReference type="PROSITE" id="PS00028">
    <property type="entry name" value="ZINC_FINGER_C2H2_1"/>
    <property type="match status" value="2"/>
</dbReference>